<reference evidence="3 4" key="1">
    <citation type="journal article" date="2020" name="bioRxiv">
        <title>Sequence and annotation of 42 cannabis genomes reveals extensive copy number variation in cannabinoid synthesis and pathogen resistance genes.</title>
        <authorList>
            <person name="Mckernan K.J."/>
            <person name="Helbert Y."/>
            <person name="Kane L.T."/>
            <person name="Ebling H."/>
            <person name="Zhang L."/>
            <person name="Liu B."/>
            <person name="Eaton Z."/>
            <person name="Mclaughlin S."/>
            <person name="Kingan S."/>
            <person name="Baybayan P."/>
            <person name="Concepcion G."/>
            <person name="Jordan M."/>
            <person name="Riva A."/>
            <person name="Barbazuk W."/>
            <person name="Harkins T."/>
        </authorList>
    </citation>
    <scope>NUCLEOTIDE SEQUENCE [LARGE SCALE GENOMIC DNA]</scope>
    <source>
        <strain evidence="4">cv. Jamaican Lion 4</strain>
        <tissue evidence="3">Leaf</tissue>
    </source>
</reference>
<proteinExistence type="inferred from homology"/>
<dbReference type="EMBL" id="JAATIP010000116">
    <property type="protein sequence ID" value="KAF4370707.1"/>
    <property type="molecule type" value="Genomic_DNA"/>
</dbReference>
<gene>
    <name evidence="3" type="ORF">F8388_025086</name>
</gene>
<accession>A0A7J6FJA1</accession>
<evidence type="ECO:0000313" key="3">
    <source>
        <dbReference type="EMBL" id="KAF4370707.1"/>
    </source>
</evidence>
<evidence type="ECO:0000313" key="4">
    <source>
        <dbReference type="Proteomes" id="UP000525078"/>
    </source>
</evidence>
<evidence type="ECO:0000256" key="2">
    <source>
        <dbReference type="SAM" id="MobiDB-lite"/>
    </source>
</evidence>
<protein>
    <recommendedName>
        <fullName evidence="5">18 kDa seed maturation protein</fullName>
    </recommendedName>
</protein>
<dbReference type="GO" id="GO:0009793">
    <property type="term" value="P:embryo development ending in seed dormancy"/>
    <property type="evidence" value="ECO:0007669"/>
    <property type="project" value="InterPro"/>
</dbReference>
<evidence type="ECO:0008006" key="5">
    <source>
        <dbReference type="Google" id="ProtNLM"/>
    </source>
</evidence>
<sequence length="153" mass="15552">MQSGKNAVESAKESAANVAASAKSGMDKTKATVQEKVERMTAHHPLEKEIATERKEQKIAEAELNKQQAREQNAAAKEAARMGTNVGGHTGYSAVGTGTTAYSATGATGQPTGHVTEGIAKTHPIGTHAGTGTGRTTTQDPSGGAPGYGTGGY</sequence>
<feature type="region of interest" description="Disordered" evidence="2">
    <location>
        <begin position="104"/>
        <end position="153"/>
    </location>
</feature>
<feature type="compositionally biased region" description="Low complexity" evidence="2">
    <location>
        <begin position="126"/>
        <end position="138"/>
    </location>
</feature>
<feature type="compositionally biased region" description="Low complexity" evidence="2">
    <location>
        <begin position="1"/>
        <end position="24"/>
    </location>
</feature>
<feature type="compositionally biased region" description="Gly residues" evidence="2">
    <location>
        <begin position="144"/>
        <end position="153"/>
    </location>
</feature>
<dbReference type="Proteomes" id="UP000525078">
    <property type="component" value="Unassembled WGS sequence"/>
</dbReference>
<evidence type="ECO:0000256" key="1">
    <source>
        <dbReference type="ARBA" id="ARBA00010975"/>
    </source>
</evidence>
<dbReference type="PANTHER" id="PTHR33493">
    <property type="entry name" value="LATE EMBRYOGENESIS ABUNDANT PROTEIN 6-RELATED"/>
    <property type="match status" value="1"/>
</dbReference>
<organism evidence="3 4">
    <name type="scientific">Cannabis sativa</name>
    <name type="common">Hemp</name>
    <name type="synonym">Marijuana</name>
    <dbReference type="NCBI Taxonomy" id="3483"/>
    <lineage>
        <taxon>Eukaryota</taxon>
        <taxon>Viridiplantae</taxon>
        <taxon>Streptophyta</taxon>
        <taxon>Embryophyta</taxon>
        <taxon>Tracheophyta</taxon>
        <taxon>Spermatophyta</taxon>
        <taxon>Magnoliopsida</taxon>
        <taxon>eudicotyledons</taxon>
        <taxon>Gunneridae</taxon>
        <taxon>Pentapetalae</taxon>
        <taxon>rosids</taxon>
        <taxon>fabids</taxon>
        <taxon>Rosales</taxon>
        <taxon>Cannabaceae</taxon>
        <taxon>Cannabis</taxon>
    </lineage>
</organism>
<feature type="compositionally biased region" description="Low complexity" evidence="2">
    <location>
        <begin position="65"/>
        <end position="77"/>
    </location>
</feature>
<comment type="similarity">
    <text evidence="1">Belongs to the LEA type 1 family.</text>
</comment>
<dbReference type="InterPro" id="IPR005513">
    <property type="entry name" value="LEA_1"/>
</dbReference>
<feature type="region of interest" description="Disordered" evidence="2">
    <location>
        <begin position="1"/>
        <end position="87"/>
    </location>
</feature>
<feature type="compositionally biased region" description="Basic and acidic residues" evidence="2">
    <location>
        <begin position="25"/>
        <end position="64"/>
    </location>
</feature>
<dbReference type="AlphaFoldDB" id="A0A7J6FJA1"/>
<name>A0A7J6FJA1_CANSA</name>
<comment type="caution">
    <text evidence="3">The sequence shown here is derived from an EMBL/GenBank/DDBJ whole genome shotgun (WGS) entry which is preliminary data.</text>
</comment>
<dbReference type="Pfam" id="PF03760">
    <property type="entry name" value="LEA_1"/>
    <property type="match status" value="1"/>
</dbReference>
<dbReference type="PANTHER" id="PTHR33493:SF2">
    <property type="entry name" value="LATE EMBRYOGENESIS ABUNDANT PROTEIN 46"/>
    <property type="match status" value="1"/>
</dbReference>